<keyword evidence="10" id="KW-0969">Cilium</keyword>
<evidence type="ECO:0000259" key="9">
    <source>
        <dbReference type="Pfam" id="PF01052"/>
    </source>
</evidence>
<dbReference type="Proteomes" id="UP000007102">
    <property type="component" value="Chromosome"/>
</dbReference>
<dbReference type="InParanoid" id="F0S0P9"/>
<evidence type="ECO:0000256" key="5">
    <source>
        <dbReference type="ARBA" id="ARBA00022500"/>
    </source>
</evidence>
<dbReference type="SUPFAM" id="SSF101801">
    <property type="entry name" value="Surface presentation of antigens (SPOA)"/>
    <property type="match status" value="1"/>
</dbReference>
<dbReference type="EMBL" id="CP002543">
    <property type="protein sequence ID" value="ADY73852.1"/>
    <property type="molecule type" value="Genomic_DNA"/>
</dbReference>
<dbReference type="NCBIfam" id="TIGR02480">
    <property type="entry name" value="fliN"/>
    <property type="match status" value="1"/>
</dbReference>
<dbReference type="STRING" id="868864.Dester_1216"/>
<dbReference type="InterPro" id="IPR012826">
    <property type="entry name" value="FliN"/>
</dbReference>
<evidence type="ECO:0000256" key="6">
    <source>
        <dbReference type="ARBA" id="ARBA00022779"/>
    </source>
</evidence>
<keyword evidence="4" id="KW-1003">Cell membrane</keyword>
<dbReference type="eggNOG" id="COG1886">
    <property type="taxonomic scope" value="Bacteria"/>
</dbReference>
<comment type="similarity">
    <text evidence="2">Belongs to the FliN/MopA/SpaO family.</text>
</comment>
<evidence type="ECO:0000256" key="3">
    <source>
        <dbReference type="ARBA" id="ARBA00021897"/>
    </source>
</evidence>
<dbReference type="PANTHER" id="PTHR43484">
    <property type="match status" value="1"/>
</dbReference>
<sequence length="122" mass="14265">MKAWENALKEQESLEGEEEQVEEKEVSDYERKEEEEEKLELLKDIPLEVSIEIGSTSLPLEEILKLHTNSIVELDRYIHEPVDIKINGKLVAKGKLYTIRENYGIKITQIITPEERMKLLED</sequence>
<feature type="compositionally biased region" description="Acidic residues" evidence="8">
    <location>
        <begin position="13"/>
        <end position="22"/>
    </location>
</feature>
<evidence type="ECO:0000256" key="4">
    <source>
        <dbReference type="ARBA" id="ARBA00022475"/>
    </source>
</evidence>
<dbReference type="KEGG" id="dte:Dester_1216"/>
<reference evidence="10 11" key="1">
    <citation type="journal article" date="2011" name="Stand. Genomic Sci.">
        <title>Complete genome sequence of the thermophilic sulfur-reducer Desulfurobacterium thermolithotrophum type strain (BSA(T)) from a deep-sea hydrothermal vent.</title>
        <authorList>
            <person name="Goker M."/>
            <person name="Daligault H."/>
            <person name="Mwirichia R."/>
            <person name="Lapidus A."/>
            <person name="Lucas S."/>
            <person name="Deshpande S."/>
            <person name="Pagani I."/>
            <person name="Tapia R."/>
            <person name="Cheng J.F."/>
            <person name="Goodwin L."/>
            <person name="Pitluck S."/>
            <person name="Liolios K."/>
            <person name="Ivanova N."/>
            <person name="Mavromatis K."/>
            <person name="Mikhailova N."/>
            <person name="Pati A."/>
            <person name="Chen A."/>
            <person name="Palaniappan K."/>
            <person name="Han C."/>
            <person name="Land M."/>
            <person name="Hauser L."/>
            <person name="Pan C."/>
            <person name="Brambilla E.M."/>
            <person name="Rohde M."/>
            <person name="Spring S."/>
            <person name="Sikorski J."/>
            <person name="Wirth R."/>
            <person name="Detter J.C."/>
            <person name="Woyke T."/>
            <person name="Bristow J."/>
            <person name="Eisen J.A."/>
            <person name="Markowitz V."/>
            <person name="Hugenholtz P."/>
            <person name="Kyrpides N.C."/>
            <person name="Klenk H.P."/>
        </authorList>
    </citation>
    <scope>NUCLEOTIDE SEQUENCE [LARGE SCALE GENOMIC DNA]</scope>
    <source>
        <strain evidence="11">DSM 11699 / BSA</strain>
    </source>
</reference>
<dbReference type="InterPro" id="IPR051469">
    <property type="entry name" value="FliN/MopA/SpaO"/>
</dbReference>
<dbReference type="GO" id="GO:0009425">
    <property type="term" value="C:bacterial-type flagellum basal body"/>
    <property type="evidence" value="ECO:0007669"/>
    <property type="project" value="InterPro"/>
</dbReference>
<keyword evidence="10" id="KW-0282">Flagellum</keyword>
<keyword evidence="10" id="KW-0966">Cell projection</keyword>
<keyword evidence="7" id="KW-0472">Membrane</keyword>
<dbReference type="AlphaFoldDB" id="F0S0P9"/>
<feature type="compositionally biased region" description="Basic and acidic residues" evidence="8">
    <location>
        <begin position="23"/>
        <end position="32"/>
    </location>
</feature>
<proteinExistence type="inferred from homology"/>
<keyword evidence="5" id="KW-0145">Chemotaxis</keyword>
<dbReference type="RefSeq" id="WP_013638803.1">
    <property type="nucleotide sequence ID" value="NC_015185.1"/>
</dbReference>
<keyword evidence="11" id="KW-1185">Reference proteome</keyword>
<evidence type="ECO:0000256" key="7">
    <source>
        <dbReference type="ARBA" id="ARBA00023136"/>
    </source>
</evidence>
<protein>
    <recommendedName>
        <fullName evidence="3">Flagellar motor switch protein FliN</fullName>
    </recommendedName>
</protein>
<dbReference type="PANTHER" id="PTHR43484:SF1">
    <property type="entry name" value="FLAGELLAR MOTOR SWITCH PROTEIN FLIN"/>
    <property type="match status" value="1"/>
</dbReference>
<dbReference type="HOGENOM" id="CLU_097058_1_1_0"/>
<reference evidence="11" key="2">
    <citation type="submission" date="2011-02" db="EMBL/GenBank/DDBJ databases">
        <title>The complete genome of Desulfurobacterium thermolithotrophum DSM 11699.</title>
        <authorList>
            <consortium name="US DOE Joint Genome Institute (JGI-PGF)"/>
            <person name="Lucas S."/>
            <person name="Copeland A."/>
            <person name="Lapidus A."/>
            <person name="Bruce D."/>
            <person name="Goodwin L."/>
            <person name="Pitluck S."/>
            <person name="Kyrpides N."/>
            <person name="Mavromatis K."/>
            <person name="Pagani I."/>
            <person name="Ivanova N."/>
            <person name="Mikhailova N."/>
            <person name="Daligault H."/>
            <person name="Detter J.C."/>
            <person name="Tapia R."/>
            <person name="Han C."/>
            <person name="Land M."/>
            <person name="Hauser L."/>
            <person name="Markowitz V."/>
            <person name="Cheng J.-F."/>
            <person name="Hugenholtz P."/>
            <person name="Woyke T."/>
            <person name="Wu D."/>
            <person name="Spring S."/>
            <person name="Brambilla E."/>
            <person name="Klenk H.-P."/>
            <person name="Eisen J.A."/>
        </authorList>
    </citation>
    <scope>NUCLEOTIDE SEQUENCE [LARGE SCALE GENOMIC DNA]</scope>
    <source>
        <strain evidence="11">DSM 11699 / BSA</strain>
    </source>
</reference>
<evidence type="ECO:0000313" key="11">
    <source>
        <dbReference type="Proteomes" id="UP000007102"/>
    </source>
</evidence>
<gene>
    <name evidence="10" type="ordered locus">Dester_1216</name>
</gene>
<dbReference type="InterPro" id="IPR001543">
    <property type="entry name" value="FliN-like_C"/>
</dbReference>
<dbReference type="GO" id="GO:0006935">
    <property type="term" value="P:chemotaxis"/>
    <property type="evidence" value="ECO:0007669"/>
    <property type="project" value="UniProtKB-KW"/>
</dbReference>
<dbReference type="PRINTS" id="PR00956">
    <property type="entry name" value="FLGMOTORFLIN"/>
</dbReference>
<dbReference type="GO" id="GO:0005886">
    <property type="term" value="C:plasma membrane"/>
    <property type="evidence" value="ECO:0007669"/>
    <property type="project" value="UniProtKB-SubCell"/>
</dbReference>
<organism evidence="10 11">
    <name type="scientific">Desulfurobacterium thermolithotrophum (strain DSM 11699 / BSA)</name>
    <dbReference type="NCBI Taxonomy" id="868864"/>
    <lineage>
        <taxon>Bacteria</taxon>
        <taxon>Pseudomonadati</taxon>
        <taxon>Aquificota</taxon>
        <taxon>Aquificia</taxon>
        <taxon>Desulfurobacteriales</taxon>
        <taxon>Desulfurobacteriaceae</taxon>
        <taxon>Desulfurobacterium</taxon>
    </lineage>
</organism>
<accession>F0S0P9</accession>
<name>F0S0P9_DESTD</name>
<dbReference type="GO" id="GO:0071973">
    <property type="term" value="P:bacterial-type flagellum-dependent cell motility"/>
    <property type="evidence" value="ECO:0007669"/>
    <property type="project" value="InterPro"/>
</dbReference>
<feature type="region of interest" description="Disordered" evidence="8">
    <location>
        <begin position="1"/>
        <end position="33"/>
    </location>
</feature>
<feature type="domain" description="Flagellar motor switch protein FliN-like C-terminal" evidence="9">
    <location>
        <begin position="41"/>
        <end position="111"/>
    </location>
</feature>
<dbReference type="GO" id="GO:0003774">
    <property type="term" value="F:cytoskeletal motor activity"/>
    <property type="evidence" value="ECO:0007669"/>
    <property type="project" value="InterPro"/>
</dbReference>
<dbReference type="InterPro" id="IPR036429">
    <property type="entry name" value="SpoA-like_sf"/>
</dbReference>
<evidence type="ECO:0000256" key="2">
    <source>
        <dbReference type="ARBA" id="ARBA00009226"/>
    </source>
</evidence>
<keyword evidence="6" id="KW-0283">Flagellar rotation</keyword>
<evidence type="ECO:0000256" key="8">
    <source>
        <dbReference type="SAM" id="MobiDB-lite"/>
    </source>
</evidence>
<dbReference type="FunCoup" id="F0S0P9">
    <property type="interactions" value="34"/>
</dbReference>
<dbReference type="Pfam" id="PF01052">
    <property type="entry name" value="FliMN_C"/>
    <property type="match status" value="1"/>
</dbReference>
<evidence type="ECO:0000256" key="1">
    <source>
        <dbReference type="ARBA" id="ARBA00004413"/>
    </source>
</evidence>
<dbReference type="InterPro" id="IPR001172">
    <property type="entry name" value="FliN_T3SS_HrcQb"/>
</dbReference>
<comment type="subcellular location">
    <subcellularLocation>
        <location evidence="1">Cell membrane</location>
        <topology evidence="1">Peripheral membrane protein</topology>
        <orientation evidence="1">Cytoplasmic side</orientation>
    </subcellularLocation>
</comment>
<evidence type="ECO:0000313" key="10">
    <source>
        <dbReference type="EMBL" id="ADY73852.1"/>
    </source>
</evidence>
<dbReference type="Gene3D" id="2.30.330.10">
    <property type="entry name" value="SpoA-like"/>
    <property type="match status" value="1"/>
</dbReference>